<accession>A0AAW0G478</accession>
<name>A0AAW0G478_9APHY</name>
<dbReference type="EMBL" id="JASBNA010000018">
    <property type="protein sequence ID" value="KAK7686149.1"/>
    <property type="molecule type" value="Genomic_DNA"/>
</dbReference>
<proteinExistence type="predicted"/>
<keyword evidence="2" id="KW-1185">Reference proteome</keyword>
<dbReference type="Proteomes" id="UP001385951">
    <property type="component" value="Unassembled WGS sequence"/>
</dbReference>
<organism evidence="1 2">
    <name type="scientific">Cerrena zonata</name>
    <dbReference type="NCBI Taxonomy" id="2478898"/>
    <lineage>
        <taxon>Eukaryota</taxon>
        <taxon>Fungi</taxon>
        <taxon>Dikarya</taxon>
        <taxon>Basidiomycota</taxon>
        <taxon>Agaricomycotina</taxon>
        <taxon>Agaricomycetes</taxon>
        <taxon>Polyporales</taxon>
        <taxon>Cerrenaceae</taxon>
        <taxon>Cerrena</taxon>
    </lineage>
</organism>
<comment type="caution">
    <text evidence="1">The sequence shown here is derived from an EMBL/GenBank/DDBJ whole genome shotgun (WGS) entry which is preliminary data.</text>
</comment>
<sequence>MNLRNLQVDLDPTAVPFVDDNDDDDDTYCELQPLYSYANTTHHEDVDEYNYNYKEENETYQSLQPLHPAINIVHDEPPEAFAPDATLSLMQPIAEAVMQGDDFQLS</sequence>
<protein>
    <submittedName>
        <fullName evidence="1">Uncharacterized protein</fullName>
    </submittedName>
</protein>
<evidence type="ECO:0000313" key="1">
    <source>
        <dbReference type="EMBL" id="KAK7686149.1"/>
    </source>
</evidence>
<evidence type="ECO:0000313" key="2">
    <source>
        <dbReference type="Proteomes" id="UP001385951"/>
    </source>
</evidence>
<reference evidence="1 2" key="1">
    <citation type="submission" date="2022-09" db="EMBL/GenBank/DDBJ databases">
        <authorList>
            <person name="Palmer J.M."/>
        </authorList>
    </citation>
    <scope>NUCLEOTIDE SEQUENCE [LARGE SCALE GENOMIC DNA]</scope>
    <source>
        <strain evidence="1 2">DSM 7382</strain>
    </source>
</reference>
<gene>
    <name evidence="1" type="ORF">QCA50_010961</name>
</gene>
<dbReference type="AlphaFoldDB" id="A0AAW0G478"/>